<evidence type="ECO:0000313" key="3">
    <source>
        <dbReference type="Proteomes" id="UP001296873"/>
    </source>
</evidence>
<feature type="region of interest" description="Disordered" evidence="1">
    <location>
        <begin position="54"/>
        <end position="75"/>
    </location>
</feature>
<gene>
    <name evidence="2" type="ORF">CKO28_16470</name>
</gene>
<dbReference type="Proteomes" id="UP001296873">
    <property type="component" value="Unassembled WGS sequence"/>
</dbReference>
<reference evidence="2 3" key="1">
    <citation type="journal article" date="2020" name="Microorganisms">
        <title>Osmotic Adaptation and Compatible Solute Biosynthesis of Phototrophic Bacteria as Revealed from Genome Analyses.</title>
        <authorList>
            <person name="Imhoff J.F."/>
            <person name="Rahn T."/>
            <person name="Kunzel S."/>
            <person name="Keller A."/>
            <person name="Neulinger S.C."/>
        </authorList>
    </citation>
    <scope>NUCLEOTIDE SEQUENCE [LARGE SCALE GENOMIC DNA]</scope>
    <source>
        <strain evidence="2 3">DSM 9895</strain>
    </source>
</reference>
<evidence type="ECO:0000256" key="1">
    <source>
        <dbReference type="SAM" id="MobiDB-lite"/>
    </source>
</evidence>
<name>A0ABS1DIH0_9PROT</name>
<proteinExistence type="predicted"/>
<protein>
    <submittedName>
        <fullName evidence="2">Uncharacterized protein</fullName>
    </submittedName>
</protein>
<dbReference type="RefSeq" id="WP_200341972.1">
    <property type="nucleotide sequence ID" value="NZ_NRRL01000055.1"/>
</dbReference>
<dbReference type="EMBL" id="NRRL01000055">
    <property type="protein sequence ID" value="MBK1669634.1"/>
    <property type="molecule type" value="Genomic_DNA"/>
</dbReference>
<keyword evidence="3" id="KW-1185">Reference proteome</keyword>
<comment type="caution">
    <text evidence="2">The sequence shown here is derived from an EMBL/GenBank/DDBJ whole genome shotgun (WGS) entry which is preliminary data.</text>
</comment>
<organism evidence="2 3">
    <name type="scientific">Rhodovibrio sodomensis</name>
    <dbReference type="NCBI Taxonomy" id="1088"/>
    <lineage>
        <taxon>Bacteria</taxon>
        <taxon>Pseudomonadati</taxon>
        <taxon>Pseudomonadota</taxon>
        <taxon>Alphaproteobacteria</taxon>
        <taxon>Rhodospirillales</taxon>
        <taxon>Rhodovibrionaceae</taxon>
        <taxon>Rhodovibrio</taxon>
    </lineage>
</organism>
<sequence length="75" mass="8134">MTATGMKRLEQVLFGGDRTLVNIKFMKGTAQNLSADELGGEAAIALERALERVGDDEPPQTEQNRVSVQDFLSAP</sequence>
<accession>A0ABS1DIH0</accession>
<evidence type="ECO:0000313" key="2">
    <source>
        <dbReference type="EMBL" id="MBK1669634.1"/>
    </source>
</evidence>